<comment type="subcellular location">
    <subcellularLocation>
        <location evidence="1">Membrane</location>
    </subcellularLocation>
</comment>
<organism evidence="5">
    <name type="scientific">marine metagenome</name>
    <dbReference type="NCBI Taxonomy" id="408172"/>
    <lineage>
        <taxon>unclassified sequences</taxon>
        <taxon>metagenomes</taxon>
        <taxon>ecological metagenomes</taxon>
    </lineage>
</organism>
<evidence type="ECO:0000256" key="1">
    <source>
        <dbReference type="ARBA" id="ARBA00004370"/>
    </source>
</evidence>
<reference evidence="5" key="1">
    <citation type="submission" date="2018-05" db="EMBL/GenBank/DDBJ databases">
        <authorList>
            <person name="Lanie J.A."/>
            <person name="Ng W.-L."/>
            <person name="Kazmierczak K.M."/>
            <person name="Andrzejewski T.M."/>
            <person name="Davidsen T.M."/>
            <person name="Wayne K.J."/>
            <person name="Tettelin H."/>
            <person name="Glass J.I."/>
            <person name="Rusch D."/>
            <person name="Podicherti R."/>
            <person name="Tsui H.-C.T."/>
            <person name="Winkler M.E."/>
        </authorList>
    </citation>
    <scope>NUCLEOTIDE SEQUENCE</scope>
</reference>
<feature type="non-terminal residue" evidence="5">
    <location>
        <position position="72"/>
    </location>
</feature>
<keyword evidence="4" id="KW-0472">Membrane</keyword>
<dbReference type="InterPro" id="IPR027417">
    <property type="entry name" value="P-loop_NTPase"/>
</dbReference>
<dbReference type="SUPFAM" id="SSF52540">
    <property type="entry name" value="P-loop containing nucleoside triphosphate hydrolases"/>
    <property type="match status" value="1"/>
</dbReference>
<keyword evidence="3" id="KW-1003">Cell membrane</keyword>
<dbReference type="PANTHER" id="PTHR43297">
    <property type="entry name" value="OLIGOPEPTIDE TRANSPORT ATP-BINDING PROTEIN APPD"/>
    <property type="match status" value="1"/>
</dbReference>
<keyword evidence="2" id="KW-0813">Transport</keyword>
<dbReference type="GO" id="GO:0016020">
    <property type="term" value="C:membrane"/>
    <property type="evidence" value="ECO:0007669"/>
    <property type="project" value="UniProtKB-SubCell"/>
</dbReference>
<evidence type="ECO:0000313" key="5">
    <source>
        <dbReference type="EMBL" id="SVE23922.1"/>
    </source>
</evidence>
<name>A0A383BVG7_9ZZZZ</name>
<accession>A0A383BVG7</accession>
<proteinExistence type="predicted"/>
<dbReference type="AlphaFoldDB" id="A0A383BVG7"/>
<protein>
    <recommendedName>
        <fullName evidence="6">Oligopeptide/dipeptide ABC transporter C-terminal domain-containing protein</fullName>
    </recommendedName>
</protein>
<gene>
    <name evidence="5" type="ORF">METZ01_LOCUS476776</name>
</gene>
<evidence type="ECO:0008006" key="6">
    <source>
        <dbReference type="Google" id="ProtNLM"/>
    </source>
</evidence>
<sequence>MQLVQKPAGFTPQGVIDYKGTDILRIPEFQKREFRGNEISMIFQEPMTSLNPVMTVGAQIVEVIIRHQHLSH</sequence>
<evidence type="ECO:0000256" key="4">
    <source>
        <dbReference type="ARBA" id="ARBA00023136"/>
    </source>
</evidence>
<dbReference type="EMBL" id="UINC01203592">
    <property type="protein sequence ID" value="SVE23922.1"/>
    <property type="molecule type" value="Genomic_DNA"/>
</dbReference>
<dbReference type="InterPro" id="IPR050388">
    <property type="entry name" value="ABC_Ni/Peptide_Import"/>
</dbReference>
<dbReference type="PANTHER" id="PTHR43297:SF2">
    <property type="entry name" value="DIPEPTIDE TRANSPORT ATP-BINDING PROTEIN DPPD"/>
    <property type="match status" value="1"/>
</dbReference>
<dbReference type="Gene3D" id="3.40.50.300">
    <property type="entry name" value="P-loop containing nucleotide triphosphate hydrolases"/>
    <property type="match status" value="1"/>
</dbReference>
<evidence type="ECO:0000256" key="3">
    <source>
        <dbReference type="ARBA" id="ARBA00022475"/>
    </source>
</evidence>
<evidence type="ECO:0000256" key="2">
    <source>
        <dbReference type="ARBA" id="ARBA00022448"/>
    </source>
</evidence>